<protein>
    <submittedName>
        <fullName evidence="1">Uncharacterized protein</fullName>
    </submittedName>
</protein>
<evidence type="ECO:0000313" key="1">
    <source>
        <dbReference type="EMBL" id="JAH50135.1"/>
    </source>
</evidence>
<dbReference type="AlphaFoldDB" id="A0A0E9TB47"/>
<sequence>MPVSSNLPSKLLSLVMALTFINLQQALWVRTFHKNAFEALTARIYI</sequence>
<reference evidence="1" key="1">
    <citation type="submission" date="2014-11" db="EMBL/GenBank/DDBJ databases">
        <authorList>
            <person name="Amaro Gonzalez C."/>
        </authorList>
    </citation>
    <scope>NUCLEOTIDE SEQUENCE</scope>
</reference>
<proteinExistence type="predicted"/>
<dbReference type="EMBL" id="GBXM01058442">
    <property type="protein sequence ID" value="JAH50135.1"/>
    <property type="molecule type" value="Transcribed_RNA"/>
</dbReference>
<reference evidence="1" key="2">
    <citation type="journal article" date="2015" name="Fish Shellfish Immunol.">
        <title>Early steps in the European eel (Anguilla anguilla)-Vibrio vulnificus interaction in the gills: Role of the RtxA13 toxin.</title>
        <authorList>
            <person name="Callol A."/>
            <person name="Pajuelo D."/>
            <person name="Ebbesson L."/>
            <person name="Teles M."/>
            <person name="MacKenzie S."/>
            <person name="Amaro C."/>
        </authorList>
    </citation>
    <scope>NUCLEOTIDE SEQUENCE</scope>
</reference>
<name>A0A0E9TB47_ANGAN</name>
<accession>A0A0E9TB47</accession>
<organism evidence="1">
    <name type="scientific">Anguilla anguilla</name>
    <name type="common">European freshwater eel</name>
    <name type="synonym">Muraena anguilla</name>
    <dbReference type="NCBI Taxonomy" id="7936"/>
    <lineage>
        <taxon>Eukaryota</taxon>
        <taxon>Metazoa</taxon>
        <taxon>Chordata</taxon>
        <taxon>Craniata</taxon>
        <taxon>Vertebrata</taxon>
        <taxon>Euteleostomi</taxon>
        <taxon>Actinopterygii</taxon>
        <taxon>Neopterygii</taxon>
        <taxon>Teleostei</taxon>
        <taxon>Anguilliformes</taxon>
        <taxon>Anguillidae</taxon>
        <taxon>Anguilla</taxon>
    </lineage>
</organism>